<evidence type="ECO:0000313" key="3">
    <source>
        <dbReference type="Proteomes" id="UP000013111"/>
    </source>
</evidence>
<reference evidence="2 3" key="1">
    <citation type="submission" date="2012-11" db="EMBL/GenBank/DDBJ databases">
        <authorList>
            <person name="Linke B."/>
        </authorList>
    </citation>
    <scope>NUCLEOTIDE SEQUENCE [LARGE SCALE GENOMIC DNA]</scope>
    <source>
        <strain evidence="3">CFBP 1232</strain>
    </source>
</reference>
<organism evidence="2 3">
    <name type="scientific">Erwinia amylovora NBRC 12687 = CFBP 1232</name>
    <dbReference type="NCBI Taxonomy" id="1219359"/>
    <lineage>
        <taxon>Bacteria</taxon>
        <taxon>Pseudomonadati</taxon>
        <taxon>Pseudomonadota</taxon>
        <taxon>Gammaproteobacteria</taxon>
        <taxon>Enterobacterales</taxon>
        <taxon>Erwiniaceae</taxon>
        <taxon>Erwinia</taxon>
    </lineage>
</organism>
<name>A0A831A2U8_ERWAM</name>
<keyword evidence="1" id="KW-1133">Transmembrane helix</keyword>
<keyword evidence="1" id="KW-0812">Transmembrane</keyword>
<protein>
    <submittedName>
        <fullName evidence="2">Uncharacterized protein</fullName>
    </submittedName>
</protein>
<sequence length="100" mass="11400">MQTGNQGVMAGELQFNELICNTRWNITHTGDIISPRFSRSLVVSEKAQEITMMRLIKAIFVIAMMLMLTGCVVAPPYHRAGYDGGYHHGHYYRGYPHRGW</sequence>
<accession>A0A831A2U8</accession>
<comment type="caution">
    <text evidence="2">The sequence shown here is derived from an EMBL/GenBank/DDBJ whole genome shotgun (WGS) entry which is preliminary data.</text>
</comment>
<dbReference type="Proteomes" id="UP000013111">
    <property type="component" value="Unassembled WGS sequence"/>
</dbReference>
<dbReference type="EMBL" id="CAPB01000025">
    <property type="protein sequence ID" value="CCO94461.1"/>
    <property type="molecule type" value="Genomic_DNA"/>
</dbReference>
<keyword evidence="1" id="KW-0472">Membrane</keyword>
<gene>
    <name evidence="2" type="ORF">BN437_2544</name>
</gene>
<feature type="transmembrane region" description="Helical" evidence="1">
    <location>
        <begin position="55"/>
        <end position="77"/>
    </location>
</feature>
<evidence type="ECO:0000313" key="2">
    <source>
        <dbReference type="EMBL" id="CCO94461.1"/>
    </source>
</evidence>
<proteinExistence type="predicted"/>
<dbReference type="AlphaFoldDB" id="A0A831A2U8"/>
<evidence type="ECO:0000256" key="1">
    <source>
        <dbReference type="SAM" id="Phobius"/>
    </source>
</evidence>
<reference evidence="2 3" key="2">
    <citation type="submission" date="2013-04" db="EMBL/GenBank/DDBJ databases">
        <title>Comparative genomics of 12 strains of Erwinia amylovora identifies a pan-genome with a large conserved core and provides insights into host specificity.</title>
        <authorList>
            <person name="Mann R.A."/>
            <person name="Smits T.H.M."/>
            <person name="Buehlmann A."/>
            <person name="Blom J."/>
            <person name="Goesmann A."/>
            <person name="Frey J.E."/>
            <person name="Plummer K.M."/>
            <person name="Beer S.V."/>
            <person name="Luck J."/>
            <person name="Duffy B."/>
            <person name="Rodoni B."/>
        </authorList>
    </citation>
    <scope>NUCLEOTIDE SEQUENCE [LARGE SCALE GENOMIC DNA]</scope>
    <source>
        <strain evidence="3">CFBP 1232</strain>
    </source>
</reference>